<evidence type="ECO:0000313" key="5">
    <source>
        <dbReference type="Proteomes" id="UP000192790"/>
    </source>
</evidence>
<dbReference type="Gene3D" id="3.90.1150.10">
    <property type="entry name" value="Aspartate Aminotransferase, domain 1"/>
    <property type="match status" value="1"/>
</dbReference>
<dbReference type="InterPro" id="IPR015421">
    <property type="entry name" value="PyrdxlP-dep_Trfase_major"/>
</dbReference>
<dbReference type="InterPro" id="IPR015422">
    <property type="entry name" value="PyrdxlP-dep_Trfase_small"/>
</dbReference>
<dbReference type="InterPro" id="IPR005814">
    <property type="entry name" value="Aminotrans_3"/>
</dbReference>
<dbReference type="InterPro" id="IPR015424">
    <property type="entry name" value="PyrdxlP-dep_Trfase"/>
</dbReference>
<dbReference type="PANTHER" id="PTHR43713:SF3">
    <property type="entry name" value="GLUTAMATE-1-SEMIALDEHYDE 2,1-AMINOMUTASE 1, CHLOROPLASTIC-RELATED"/>
    <property type="match status" value="1"/>
</dbReference>
<dbReference type="RefSeq" id="WP_084234621.1">
    <property type="nucleotide sequence ID" value="NZ_FWXW01000004.1"/>
</dbReference>
<gene>
    <name evidence="4" type="ORF">SAMN02745168_1944</name>
</gene>
<dbReference type="AlphaFoldDB" id="A0A1W2AUK0"/>
<accession>A0A1W2AUK0</accession>
<dbReference type="CDD" id="cd00610">
    <property type="entry name" value="OAT_like"/>
    <property type="match status" value="1"/>
</dbReference>
<evidence type="ECO:0000256" key="3">
    <source>
        <dbReference type="RuleBase" id="RU003560"/>
    </source>
</evidence>
<keyword evidence="2 3" id="KW-0663">Pyridoxal phosphate</keyword>
<comment type="similarity">
    <text evidence="3">Belongs to the class-III pyridoxal-phosphate-dependent aminotransferase family.</text>
</comment>
<proteinExistence type="inferred from homology"/>
<organism evidence="4 5">
    <name type="scientific">Papillibacter cinnamivorans DSM 12816</name>
    <dbReference type="NCBI Taxonomy" id="1122930"/>
    <lineage>
        <taxon>Bacteria</taxon>
        <taxon>Bacillati</taxon>
        <taxon>Bacillota</taxon>
        <taxon>Clostridia</taxon>
        <taxon>Eubacteriales</taxon>
        <taxon>Oscillospiraceae</taxon>
        <taxon>Papillibacter</taxon>
    </lineage>
</organism>
<dbReference type="EMBL" id="FWXW01000004">
    <property type="protein sequence ID" value="SMC63878.1"/>
    <property type="molecule type" value="Genomic_DNA"/>
</dbReference>
<dbReference type="Proteomes" id="UP000192790">
    <property type="component" value="Unassembled WGS sequence"/>
</dbReference>
<dbReference type="OrthoDB" id="9807885at2"/>
<dbReference type="GO" id="GO:0030170">
    <property type="term" value="F:pyridoxal phosphate binding"/>
    <property type="evidence" value="ECO:0007669"/>
    <property type="project" value="InterPro"/>
</dbReference>
<reference evidence="4 5" key="1">
    <citation type="submission" date="2017-04" db="EMBL/GenBank/DDBJ databases">
        <authorList>
            <person name="Afonso C.L."/>
            <person name="Miller P.J."/>
            <person name="Scott M.A."/>
            <person name="Spackman E."/>
            <person name="Goraichik I."/>
            <person name="Dimitrov K.M."/>
            <person name="Suarez D.L."/>
            <person name="Swayne D.E."/>
        </authorList>
    </citation>
    <scope>NUCLEOTIDE SEQUENCE [LARGE SCALE GENOMIC DNA]</scope>
    <source>
        <strain evidence="4 5">DSM 12816</strain>
    </source>
</reference>
<protein>
    <submittedName>
        <fullName evidence="4">Glutamate-1-semialdehyde 2,1-aminomutase</fullName>
    </submittedName>
</protein>
<evidence type="ECO:0000256" key="1">
    <source>
        <dbReference type="ARBA" id="ARBA00001933"/>
    </source>
</evidence>
<dbReference type="Pfam" id="PF00202">
    <property type="entry name" value="Aminotran_3"/>
    <property type="match status" value="1"/>
</dbReference>
<sequence>MNQEQFYEESIRQYAARTPKSKEAYALAREYLAGGETRSIAYHRPYPLTVRRAEGCRLYDVDGNEYVDFLGNYTSLIHGHAHPEITKRIVEAVSVGTACPAGIEDQVELGRILCERVPGIERIRFCNSGTEATMFAVRAARAFKRRDGIIKMEGGYHGTADFAEFSIAPPVDPKVKRTVFEPVPESFGIPVNAGRDLFIAPFNDLDEVENILKKHHPEIAGIIVEPVLGALGVIPPAPGYLEGLRRLADTYDVLLIFDEVQTLRVHYGGAQSKYGVTPDLTAVAKIIGGGLPVGGIGGKAEVMSVFDPLKKEHLSQSGTFNGNRATMAAGIASMELLDRGAIDRLERLSERLEAGMVKAIADNAIPATVTRVGSLLNLHFTAEKPHDYQSVLNPHFDKLPLYHLEMLRRGYFLAVRGTWALSTVMSEKEIDGAVAAFGEVMEEMRPLF</sequence>
<dbReference type="GO" id="GO:0008483">
    <property type="term" value="F:transaminase activity"/>
    <property type="evidence" value="ECO:0007669"/>
    <property type="project" value="InterPro"/>
</dbReference>
<dbReference type="PANTHER" id="PTHR43713">
    <property type="entry name" value="GLUTAMATE-1-SEMIALDEHYDE 2,1-AMINOMUTASE"/>
    <property type="match status" value="1"/>
</dbReference>
<evidence type="ECO:0000256" key="2">
    <source>
        <dbReference type="ARBA" id="ARBA00022898"/>
    </source>
</evidence>
<evidence type="ECO:0000313" key="4">
    <source>
        <dbReference type="EMBL" id="SMC63878.1"/>
    </source>
</evidence>
<dbReference type="STRING" id="1122930.SAMN02745168_1944"/>
<comment type="cofactor">
    <cofactor evidence="1">
        <name>pyridoxal 5'-phosphate</name>
        <dbReference type="ChEBI" id="CHEBI:597326"/>
    </cofactor>
</comment>
<name>A0A1W2AUK0_9FIRM</name>
<dbReference type="Gene3D" id="3.40.640.10">
    <property type="entry name" value="Type I PLP-dependent aspartate aminotransferase-like (Major domain)"/>
    <property type="match status" value="1"/>
</dbReference>
<keyword evidence="5" id="KW-1185">Reference proteome</keyword>
<dbReference type="SUPFAM" id="SSF53383">
    <property type="entry name" value="PLP-dependent transferases"/>
    <property type="match status" value="1"/>
</dbReference>